<feature type="compositionally biased region" description="Polar residues" evidence="11">
    <location>
        <begin position="1"/>
        <end position="10"/>
    </location>
</feature>
<dbReference type="PANTHER" id="PTHR32196:SF32">
    <property type="entry name" value="XYLOSE TRANSPORT SYSTEM PERMEASE PROTEIN XYLH"/>
    <property type="match status" value="1"/>
</dbReference>
<dbReference type="CDD" id="cd06579">
    <property type="entry name" value="TM_PBP1_transp_AraH_like"/>
    <property type="match status" value="1"/>
</dbReference>
<dbReference type="Proteomes" id="UP000190130">
    <property type="component" value="Unassembled WGS sequence"/>
</dbReference>
<evidence type="ECO:0000313" key="14">
    <source>
        <dbReference type="Proteomes" id="UP000190130"/>
    </source>
</evidence>
<name>A0A1T5GCE9_9HYPH</name>
<feature type="transmembrane region" description="Helical" evidence="12">
    <location>
        <begin position="101"/>
        <end position="120"/>
    </location>
</feature>
<keyword evidence="2" id="KW-0813">Transport</keyword>
<feature type="transmembrane region" description="Helical" evidence="12">
    <location>
        <begin position="68"/>
        <end position="89"/>
    </location>
</feature>
<feature type="transmembrane region" description="Helical" evidence="12">
    <location>
        <begin position="203"/>
        <end position="224"/>
    </location>
</feature>
<evidence type="ECO:0000256" key="6">
    <source>
        <dbReference type="ARBA" id="ARBA00022692"/>
    </source>
</evidence>
<feature type="region of interest" description="Disordered" evidence="11">
    <location>
        <begin position="1"/>
        <end position="21"/>
    </location>
</feature>
<keyword evidence="7 12" id="KW-1133">Transmembrane helix</keyword>
<dbReference type="Pfam" id="PF02653">
    <property type="entry name" value="BPD_transp_2"/>
    <property type="match status" value="2"/>
</dbReference>
<reference evidence="13 14" key="1">
    <citation type="submission" date="2017-02" db="EMBL/GenBank/DDBJ databases">
        <authorList>
            <person name="Peterson S.W."/>
        </authorList>
    </citation>
    <scope>NUCLEOTIDE SEQUENCE [LARGE SCALE GENOMIC DNA]</scope>
    <source>
        <strain evidence="13 14">DSM 9653</strain>
    </source>
</reference>
<feature type="transmembrane region" description="Helical" evidence="12">
    <location>
        <begin position="126"/>
        <end position="145"/>
    </location>
</feature>
<keyword evidence="3" id="KW-1003">Cell membrane</keyword>
<evidence type="ECO:0000256" key="12">
    <source>
        <dbReference type="SAM" id="Phobius"/>
    </source>
</evidence>
<evidence type="ECO:0000256" key="2">
    <source>
        <dbReference type="ARBA" id="ARBA00022448"/>
    </source>
</evidence>
<dbReference type="AlphaFoldDB" id="A0A1T5GCE9"/>
<keyword evidence="6 12" id="KW-0812">Transmembrane</keyword>
<feature type="transmembrane region" description="Helical" evidence="12">
    <location>
        <begin position="336"/>
        <end position="357"/>
    </location>
</feature>
<dbReference type="RefSeq" id="WP_411914164.1">
    <property type="nucleotide sequence ID" value="NZ_FUYX01000012.1"/>
</dbReference>
<comment type="subcellular location">
    <subcellularLocation>
        <location evidence="1">Cell membrane</location>
        <topology evidence="1">Multi-pass membrane protein</topology>
    </subcellularLocation>
</comment>
<feature type="transmembrane region" description="Helical" evidence="12">
    <location>
        <begin position="409"/>
        <end position="433"/>
    </location>
</feature>
<keyword evidence="8 12" id="KW-0472">Membrane</keyword>
<proteinExistence type="predicted"/>
<feature type="transmembrane region" description="Helical" evidence="12">
    <location>
        <begin position="152"/>
        <end position="175"/>
    </location>
</feature>
<evidence type="ECO:0000313" key="13">
    <source>
        <dbReference type="EMBL" id="SKC06039.1"/>
    </source>
</evidence>
<dbReference type="PANTHER" id="PTHR32196">
    <property type="entry name" value="ABC TRANSPORTER PERMEASE PROTEIN YPHD-RELATED-RELATED"/>
    <property type="match status" value="1"/>
</dbReference>
<dbReference type="GO" id="GO:0022857">
    <property type="term" value="F:transmembrane transporter activity"/>
    <property type="evidence" value="ECO:0007669"/>
    <property type="project" value="InterPro"/>
</dbReference>
<evidence type="ECO:0000256" key="9">
    <source>
        <dbReference type="ARBA" id="ARBA00035611"/>
    </source>
</evidence>
<evidence type="ECO:0000256" key="11">
    <source>
        <dbReference type="SAM" id="MobiDB-lite"/>
    </source>
</evidence>
<keyword evidence="5" id="KW-0762">Sugar transport</keyword>
<organism evidence="13 14">
    <name type="scientific">Bosea thiooxidans</name>
    <dbReference type="NCBI Taxonomy" id="53254"/>
    <lineage>
        <taxon>Bacteria</taxon>
        <taxon>Pseudomonadati</taxon>
        <taxon>Pseudomonadota</taxon>
        <taxon>Alphaproteobacteria</taxon>
        <taxon>Hyphomicrobiales</taxon>
        <taxon>Boseaceae</taxon>
        <taxon>Bosea</taxon>
    </lineage>
</organism>
<evidence type="ECO:0000256" key="7">
    <source>
        <dbReference type="ARBA" id="ARBA00022989"/>
    </source>
</evidence>
<feature type="transmembrane region" description="Helical" evidence="12">
    <location>
        <begin position="372"/>
        <end position="397"/>
    </location>
</feature>
<evidence type="ECO:0000256" key="10">
    <source>
        <dbReference type="ARBA" id="ARBA00035686"/>
    </source>
</evidence>
<dbReference type="InterPro" id="IPR001851">
    <property type="entry name" value="ABC_transp_permease"/>
</dbReference>
<evidence type="ECO:0000256" key="8">
    <source>
        <dbReference type="ARBA" id="ARBA00023136"/>
    </source>
</evidence>
<dbReference type="GO" id="GO:0005886">
    <property type="term" value="C:plasma membrane"/>
    <property type="evidence" value="ECO:0007669"/>
    <property type="project" value="UniProtKB-SubCell"/>
</dbReference>
<comment type="function">
    <text evidence="9">Part of the binding-protein-dependent transport system for D-xylose. Probably responsible for the translocation of the substrate across the membrane.</text>
</comment>
<feature type="transmembrane region" description="Helical" evidence="12">
    <location>
        <begin position="282"/>
        <end position="307"/>
    </location>
</feature>
<protein>
    <recommendedName>
        <fullName evidence="10">Xylose transport system permease protein XylH</fullName>
    </recommendedName>
</protein>
<feature type="transmembrane region" description="Helical" evidence="12">
    <location>
        <begin position="39"/>
        <end position="56"/>
    </location>
</feature>
<accession>A0A1T5GCE9</accession>
<sequence length="442" mass="45950">MRSDLRSSGSEAAPAPTGPVQDARSLADRLREIEFDPRMIGMVAALAVIWLGFDWLSEGAFLTPRNLWNLLVQTASVAIMACGMVLVIVTRNIDLSVGSMLGFVGMVVGLVQVRLLPGIWGFEHPLTWLVSLLVAMGLGGFVGLLQGALIAYLAIPSFIVTLGGLLVWRGAAWWVTQGQTIAPMDSRFRPLGGGVDGAIGTSASWAIGIALCAVICAGAVLIRRRRKRFGFGLRPLWAEIAIAGLACAAVLAMVMVANAYTLPASIARRLIEAKGGTWPEGGIAIGHGLAVPVLMALAVGAAITFIANRLRFGRYVFAIGGNPEAAQLSGVNTRKVLMLVFGLMGVLVGISACISTARLNAATNSAGTLDELYVIAAAVIGGTSLAGGVGTIAGAMLGALVMQSLQSGMVLIGVDAPLQNIVVGIVLVVAVWLDGVYRKRLS</sequence>
<dbReference type="EMBL" id="FUYX01000012">
    <property type="protein sequence ID" value="SKC06039.1"/>
    <property type="molecule type" value="Genomic_DNA"/>
</dbReference>
<evidence type="ECO:0000256" key="3">
    <source>
        <dbReference type="ARBA" id="ARBA00022475"/>
    </source>
</evidence>
<evidence type="ECO:0000256" key="1">
    <source>
        <dbReference type="ARBA" id="ARBA00004651"/>
    </source>
</evidence>
<keyword evidence="4" id="KW-0997">Cell inner membrane</keyword>
<feature type="transmembrane region" description="Helical" evidence="12">
    <location>
        <begin position="236"/>
        <end position="262"/>
    </location>
</feature>
<evidence type="ECO:0000256" key="5">
    <source>
        <dbReference type="ARBA" id="ARBA00022597"/>
    </source>
</evidence>
<evidence type="ECO:0000256" key="4">
    <source>
        <dbReference type="ARBA" id="ARBA00022519"/>
    </source>
</evidence>
<gene>
    <name evidence="13" type="ORF">SAMN05660750_03939</name>
</gene>